<gene>
    <name evidence="3" type="ordered locus">SFHH103_06145</name>
</gene>
<dbReference type="KEGG" id="sfh:SFHH103_06145"/>
<proteinExistence type="predicted"/>
<feature type="transmembrane region" description="Helical" evidence="1">
    <location>
        <begin position="31"/>
        <end position="56"/>
    </location>
</feature>
<keyword evidence="1" id="KW-0812">Transmembrane</keyword>
<evidence type="ECO:0000313" key="4">
    <source>
        <dbReference type="Proteomes" id="UP000007735"/>
    </source>
</evidence>
<dbReference type="SUPFAM" id="SSF55785">
    <property type="entry name" value="PYP-like sensor domain (PAS domain)"/>
    <property type="match status" value="1"/>
</dbReference>
<evidence type="ECO:0000313" key="3">
    <source>
        <dbReference type="EMBL" id="CCF00605.1"/>
    </source>
</evidence>
<dbReference type="InterPro" id="IPR000014">
    <property type="entry name" value="PAS"/>
</dbReference>
<dbReference type="NCBIfam" id="TIGR00229">
    <property type="entry name" value="sensory_box"/>
    <property type="match status" value="1"/>
</dbReference>
<protein>
    <recommendedName>
        <fullName evidence="2">PAC domain-containing protein</fullName>
    </recommendedName>
</protein>
<dbReference type="Pfam" id="PF08448">
    <property type="entry name" value="PAS_4"/>
    <property type="match status" value="1"/>
</dbReference>
<keyword evidence="1" id="KW-1133">Transmembrane helix</keyword>
<feature type="transmembrane region" description="Helical" evidence="1">
    <location>
        <begin position="6"/>
        <end position="24"/>
    </location>
</feature>
<keyword evidence="3" id="KW-0614">Plasmid</keyword>
<dbReference type="InterPro" id="IPR035965">
    <property type="entry name" value="PAS-like_dom_sf"/>
</dbReference>
<name>G9AHS3_SINF1</name>
<dbReference type="InterPro" id="IPR013656">
    <property type="entry name" value="PAS_4"/>
</dbReference>
<reference evidence="3 4" key="1">
    <citation type="journal article" date="2012" name="J. Bacteriol.">
        <title>Genome sequence of the soybean symbiont Sinorhizobium fredii HH103.</title>
        <authorList>
            <person name="Weidner S."/>
            <person name="Becker A."/>
            <person name="Bonilla I."/>
            <person name="Jaenicke S."/>
            <person name="Lloret J."/>
            <person name="Margaret I."/>
            <person name="Puhler A."/>
            <person name="Ruiz-Sainz J.E."/>
            <person name="Schneiker-Bekel S."/>
            <person name="Szczepanowski R."/>
            <person name="Vinardell J.M."/>
            <person name="Zehner S."/>
            <person name="Gottfert M."/>
        </authorList>
    </citation>
    <scope>NUCLEOTIDE SEQUENCE [LARGE SCALE GENOMIC DNA]</scope>
    <source>
        <strain evidence="3 4">HH103</strain>
        <plasmid evidence="4">pSfHH103e</plasmid>
    </source>
</reference>
<dbReference type="CDD" id="cd00130">
    <property type="entry name" value="PAS"/>
    <property type="match status" value="1"/>
</dbReference>
<accession>G9AHS3</accession>
<dbReference type="Gene3D" id="3.30.450.20">
    <property type="entry name" value="PAS domain"/>
    <property type="match status" value="1"/>
</dbReference>
<dbReference type="HOGENOM" id="CLU_1389243_0_0_5"/>
<dbReference type="PROSITE" id="PS50113">
    <property type="entry name" value="PAC"/>
    <property type="match status" value="1"/>
</dbReference>
<geneLocation type="plasmid" evidence="3 4">
    <name>pSfHH103e</name>
</geneLocation>
<evidence type="ECO:0000256" key="1">
    <source>
        <dbReference type="SAM" id="Phobius"/>
    </source>
</evidence>
<dbReference type="AlphaFoldDB" id="G9AHS3"/>
<organism evidence="3 4">
    <name type="scientific">Sinorhizobium fredii (strain HH103)</name>
    <dbReference type="NCBI Taxonomy" id="1117943"/>
    <lineage>
        <taxon>Bacteria</taxon>
        <taxon>Pseudomonadati</taxon>
        <taxon>Pseudomonadota</taxon>
        <taxon>Alphaproteobacteria</taxon>
        <taxon>Hyphomicrobiales</taxon>
        <taxon>Rhizobiaceae</taxon>
        <taxon>Sinorhizobium/Ensifer group</taxon>
        <taxon>Sinorhizobium</taxon>
    </lineage>
</organism>
<dbReference type="Proteomes" id="UP000007735">
    <property type="component" value="Plasmid pSfHH103e"/>
</dbReference>
<evidence type="ECO:0000259" key="2">
    <source>
        <dbReference type="PROSITE" id="PS50113"/>
    </source>
</evidence>
<dbReference type="EMBL" id="HE616899">
    <property type="protein sequence ID" value="CCF00605.1"/>
    <property type="molecule type" value="Genomic_DNA"/>
</dbReference>
<keyword evidence="1" id="KW-0472">Membrane</keyword>
<dbReference type="PATRIC" id="fig|380.5.peg.5703"/>
<sequence>MEAGKIAASAVAVAAVSLVMTLFYQGSGSEIAALGLIMTGVKFIATLSAASVIAYFHAFTVERDILRAALTQAPDFHYVKNNKSEFVVTNLNVAHHHGRTKSSEMVGLTDFDLFPSEMAQAFFDREQAIMSTGEPMVDLEERFLEEDGRERWFLTSKVPLRNRRGVLIGLAGVTRDVRKSAWCRTPSTAGTCCRKP</sequence>
<dbReference type="InterPro" id="IPR000700">
    <property type="entry name" value="PAS-assoc_C"/>
</dbReference>
<feature type="domain" description="PAC" evidence="2">
    <location>
        <begin position="137"/>
        <end position="189"/>
    </location>
</feature>